<accession>A0A317JSR4</accession>
<dbReference type="Gene3D" id="3.40.1440.10">
    <property type="entry name" value="GIY-YIG endonuclease"/>
    <property type="match status" value="1"/>
</dbReference>
<dbReference type="CDD" id="cd10448">
    <property type="entry name" value="GIY-YIG_unchar_3"/>
    <property type="match status" value="1"/>
</dbReference>
<dbReference type="PANTHER" id="PTHR34477">
    <property type="entry name" value="UPF0213 PROTEIN YHBQ"/>
    <property type="match status" value="1"/>
</dbReference>
<dbReference type="PROSITE" id="PS50164">
    <property type="entry name" value="GIY_YIG"/>
    <property type="match status" value="1"/>
</dbReference>
<dbReference type="AlphaFoldDB" id="A0A317JSR4"/>
<feature type="domain" description="GIY-YIG" evidence="2">
    <location>
        <begin position="4"/>
        <end position="81"/>
    </location>
</feature>
<comment type="caution">
    <text evidence="3">The sequence shown here is derived from an EMBL/GenBank/DDBJ whole genome shotgun (WGS) entry which is preliminary data.</text>
</comment>
<protein>
    <recommendedName>
        <fullName evidence="2">GIY-YIG domain-containing protein</fullName>
    </recommendedName>
</protein>
<dbReference type="Proteomes" id="UP000246104">
    <property type="component" value="Unassembled WGS sequence"/>
</dbReference>
<evidence type="ECO:0000256" key="1">
    <source>
        <dbReference type="ARBA" id="ARBA00007435"/>
    </source>
</evidence>
<evidence type="ECO:0000259" key="2">
    <source>
        <dbReference type="PROSITE" id="PS50164"/>
    </source>
</evidence>
<dbReference type="Pfam" id="PF01541">
    <property type="entry name" value="GIY-YIG"/>
    <property type="match status" value="1"/>
</dbReference>
<dbReference type="InterPro" id="IPR050190">
    <property type="entry name" value="UPF0213_domain"/>
</dbReference>
<reference evidence="3 4" key="1">
    <citation type="submission" date="2018-02" db="EMBL/GenBank/DDBJ databases">
        <title>Genomic Reconstructions from Amazon Rainforest and Pasture Soil Reveal Novel Insights into the Physiology of Candidate Phyla in Tropical Sites.</title>
        <authorList>
            <person name="Kroeger M.E."/>
            <person name="Delmont T."/>
            <person name="Eren A.M."/>
            <person name="Guo J."/>
            <person name="Meyer K.M."/>
            <person name="Khan K."/>
            <person name="Rodrigues J.L.M."/>
            <person name="Bohannan B.J.M."/>
            <person name="Tringe S."/>
            <person name="Borges C.D."/>
            <person name="Tiedje J."/>
            <person name="Tsai S.M."/>
            <person name="Nusslein K."/>
        </authorList>
    </citation>
    <scope>NUCLEOTIDE SEQUENCE [LARGE SCALE GENOMIC DNA]</scope>
    <source>
        <strain evidence="3">Amazon FNV 2010 28 9</strain>
    </source>
</reference>
<dbReference type="InterPro" id="IPR035901">
    <property type="entry name" value="GIY-YIG_endonuc_sf"/>
</dbReference>
<dbReference type="EMBL" id="PSRQ01000053">
    <property type="protein sequence ID" value="PWU22875.1"/>
    <property type="molecule type" value="Genomic_DNA"/>
</dbReference>
<organism evidence="3 4">
    <name type="scientific">Candidatus Cerribacteria bacterium 'Amazon FNV 2010 28 9'</name>
    <dbReference type="NCBI Taxonomy" id="2081795"/>
    <lineage>
        <taxon>Bacteria</taxon>
        <taxon>Candidatus Cerribacteria</taxon>
    </lineage>
</organism>
<evidence type="ECO:0000313" key="3">
    <source>
        <dbReference type="EMBL" id="PWU22875.1"/>
    </source>
</evidence>
<name>A0A317JSR4_9BACT</name>
<dbReference type="PANTHER" id="PTHR34477:SF5">
    <property type="entry name" value="BSL5627 PROTEIN"/>
    <property type="match status" value="1"/>
</dbReference>
<proteinExistence type="inferred from homology"/>
<gene>
    <name evidence="3" type="ORF">C5B42_04805</name>
</gene>
<sequence length="99" mass="12095">MFYRQYYVYILSNQRHTVYYVGVTNDLIKRVWEHKNKLANGFTKKYNVDQLVWFDVTNDVEGAISSEKRIKRWKRSWKENIIKEKNPLFEDLYTSIVHS</sequence>
<dbReference type="InterPro" id="IPR000305">
    <property type="entry name" value="GIY-YIG_endonuc"/>
</dbReference>
<dbReference type="SUPFAM" id="SSF82771">
    <property type="entry name" value="GIY-YIG endonuclease"/>
    <property type="match status" value="1"/>
</dbReference>
<comment type="similarity">
    <text evidence="1">Belongs to the UPF0213 family.</text>
</comment>
<evidence type="ECO:0000313" key="4">
    <source>
        <dbReference type="Proteomes" id="UP000246104"/>
    </source>
</evidence>